<dbReference type="Gene3D" id="3.50.50.60">
    <property type="entry name" value="FAD/NAD(P)-binding domain"/>
    <property type="match status" value="2"/>
</dbReference>
<dbReference type="Proteomes" id="UP000032568">
    <property type="component" value="Chromosome"/>
</dbReference>
<accession>A0AAE9YPZ0</accession>
<evidence type="ECO:0000259" key="2">
    <source>
        <dbReference type="Pfam" id="PF01266"/>
    </source>
</evidence>
<keyword evidence="1" id="KW-0560">Oxidoreductase</keyword>
<dbReference type="AlphaFoldDB" id="A0AAE9YPZ0"/>
<dbReference type="SUPFAM" id="SSF54373">
    <property type="entry name" value="FAD-linked reductases, C-terminal domain"/>
    <property type="match status" value="1"/>
</dbReference>
<protein>
    <submittedName>
        <fullName evidence="3">FAD-binding oxidoreductase</fullName>
    </submittedName>
</protein>
<dbReference type="InterPro" id="IPR006076">
    <property type="entry name" value="FAD-dep_OxRdtase"/>
</dbReference>
<keyword evidence="4" id="KW-1185">Reference proteome</keyword>
<reference evidence="3 4" key="2">
    <citation type="journal article" date="2022" name="Mar. Drugs">
        <title>Bioassay-Guided Fractionation Leads to the Detection of Cholic Acid Generated by the Rare Thalassomonas sp.</title>
        <authorList>
            <person name="Pheiffer F."/>
            <person name="Schneider Y.K."/>
            <person name="Hansen E.H."/>
            <person name="Andersen J.H."/>
            <person name="Isaksson J."/>
            <person name="Busche T."/>
            <person name="R C."/>
            <person name="Kalinowski J."/>
            <person name="Zyl L.V."/>
            <person name="Trindade M."/>
        </authorList>
    </citation>
    <scope>NUCLEOTIDE SEQUENCE [LARGE SCALE GENOMIC DNA]</scope>
    <source>
        <strain evidence="3 4">A5K-106</strain>
    </source>
</reference>
<dbReference type="Pfam" id="PF01266">
    <property type="entry name" value="DAO"/>
    <property type="match status" value="1"/>
</dbReference>
<dbReference type="KEGG" id="tact:SG35_019145"/>
<sequence length="407" mass="44023">MIKSEQMLKGKNIAIVGAGIVGACCAAHLSACGAKVTVFDRAMPGQAGPSRGNAAHIAASAIFPLAAPGILLDALPMLLDAKAPLKMPLGQWPKLMPWLVSFMLNANKKTYQANIDKLGEFNQSVYKDTEQLYQAAGLSDHLHRDGALYLYESGASLDKSHQEFATRERFGFDCHRLSAEQIYELEPELAKIFSGGYLIPGWMTVSDPKKIVSGLMDYCYKLGGQFICEDITALTSTGHGVKVNFKNGNSAGFDQVIVAGGVNSGPLVKKLGQKKLLTAERGYNLTYTRPGIAINRAIMFADRGVVATRVDDGLRIGGWAELVSDDIPVNRDYFTRINEIARELFPALDSTEFYPWMGARPSTPDSLPVIERSEADANIVYAFGHGHLGLTQGPTTAKKVAQLLVPG</sequence>
<reference evidence="3 4" key="1">
    <citation type="journal article" date="2015" name="Genome Announc.">
        <title>Draft Genome Sequences of Marine Isolates of Thalassomonas viridans and Thalassomonas actiniarum.</title>
        <authorList>
            <person name="Olonade I."/>
            <person name="van Zyl L.J."/>
            <person name="Trindade M."/>
        </authorList>
    </citation>
    <scope>NUCLEOTIDE SEQUENCE [LARGE SCALE GENOMIC DNA]</scope>
    <source>
        <strain evidence="3 4">A5K-106</strain>
    </source>
</reference>
<dbReference type="EMBL" id="CP059735">
    <property type="protein sequence ID" value="WDD97421.1"/>
    <property type="molecule type" value="Genomic_DNA"/>
</dbReference>
<organism evidence="3 4">
    <name type="scientific">Thalassomonas actiniarum</name>
    <dbReference type="NCBI Taxonomy" id="485447"/>
    <lineage>
        <taxon>Bacteria</taxon>
        <taxon>Pseudomonadati</taxon>
        <taxon>Pseudomonadota</taxon>
        <taxon>Gammaproteobacteria</taxon>
        <taxon>Alteromonadales</taxon>
        <taxon>Colwelliaceae</taxon>
        <taxon>Thalassomonas</taxon>
    </lineage>
</organism>
<dbReference type="Gene3D" id="3.30.9.10">
    <property type="entry name" value="D-Amino Acid Oxidase, subunit A, domain 2"/>
    <property type="match status" value="1"/>
</dbReference>
<dbReference type="PANTHER" id="PTHR13847">
    <property type="entry name" value="SARCOSINE DEHYDROGENASE-RELATED"/>
    <property type="match status" value="1"/>
</dbReference>
<evidence type="ECO:0000313" key="4">
    <source>
        <dbReference type="Proteomes" id="UP000032568"/>
    </source>
</evidence>
<dbReference type="PROSITE" id="PS51257">
    <property type="entry name" value="PROKAR_LIPOPROTEIN"/>
    <property type="match status" value="1"/>
</dbReference>
<evidence type="ECO:0000256" key="1">
    <source>
        <dbReference type="ARBA" id="ARBA00023002"/>
    </source>
</evidence>
<dbReference type="PANTHER" id="PTHR13847:SF289">
    <property type="entry name" value="GLYCINE OXIDASE"/>
    <property type="match status" value="1"/>
</dbReference>
<dbReference type="InterPro" id="IPR036188">
    <property type="entry name" value="FAD/NAD-bd_sf"/>
</dbReference>
<dbReference type="GO" id="GO:0016491">
    <property type="term" value="F:oxidoreductase activity"/>
    <property type="evidence" value="ECO:0007669"/>
    <property type="project" value="UniProtKB-KW"/>
</dbReference>
<evidence type="ECO:0000313" key="3">
    <source>
        <dbReference type="EMBL" id="WDD97421.1"/>
    </source>
</evidence>
<name>A0AAE9YPZ0_9GAMM</name>
<dbReference type="RefSeq" id="WP_274055160.1">
    <property type="nucleotide sequence ID" value="NZ_CP059735.1"/>
</dbReference>
<feature type="domain" description="FAD dependent oxidoreductase" evidence="2">
    <location>
        <begin position="13"/>
        <end position="403"/>
    </location>
</feature>
<dbReference type="SUPFAM" id="SSF51905">
    <property type="entry name" value="FAD/NAD(P)-binding domain"/>
    <property type="match status" value="1"/>
</dbReference>
<dbReference type="GO" id="GO:0005737">
    <property type="term" value="C:cytoplasm"/>
    <property type="evidence" value="ECO:0007669"/>
    <property type="project" value="TreeGrafter"/>
</dbReference>
<proteinExistence type="predicted"/>
<gene>
    <name evidence="3" type="ORF">SG35_019145</name>
</gene>